<protein>
    <submittedName>
        <fullName evidence="1">Uncharacterized protein</fullName>
    </submittedName>
</protein>
<evidence type="ECO:0000313" key="1">
    <source>
        <dbReference type="EnsemblMetazoa" id="GPAI003517-PA"/>
    </source>
</evidence>
<dbReference type="VEuPathDB" id="VectorBase:GPAI003517"/>
<organism evidence="1 2">
    <name type="scientific">Glossina pallidipes</name>
    <name type="common">Tsetse fly</name>
    <dbReference type="NCBI Taxonomy" id="7398"/>
    <lineage>
        <taxon>Eukaryota</taxon>
        <taxon>Metazoa</taxon>
        <taxon>Ecdysozoa</taxon>
        <taxon>Arthropoda</taxon>
        <taxon>Hexapoda</taxon>
        <taxon>Insecta</taxon>
        <taxon>Pterygota</taxon>
        <taxon>Neoptera</taxon>
        <taxon>Endopterygota</taxon>
        <taxon>Diptera</taxon>
        <taxon>Brachycera</taxon>
        <taxon>Muscomorpha</taxon>
        <taxon>Hippoboscoidea</taxon>
        <taxon>Glossinidae</taxon>
        <taxon>Glossina</taxon>
    </lineage>
</organism>
<reference evidence="1" key="2">
    <citation type="submission" date="2020-05" db="UniProtKB">
        <authorList>
            <consortium name="EnsemblMetazoa"/>
        </authorList>
    </citation>
    <scope>IDENTIFICATION</scope>
    <source>
        <strain evidence="1">IAEA</strain>
    </source>
</reference>
<dbReference type="EnsemblMetazoa" id="GPAI003517-RA">
    <property type="protein sequence ID" value="GPAI003517-PA"/>
    <property type="gene ID" value="GPAI003517"/>
</dbReference>
<evidence type="ECO:0000313" key="2">
    <source>
        <dbReference type="Proteomes" id="UP000092445"/>
    </source>
</evidence>
<keyword evidence="2" id="KW-1185">Reference proteome</keyword>
<dbReference type="Proteomes" id="UP000092445">
    <property type="component" value="Unassembled WGS sequence"/>
</dbReference>
<proteinExistence type="predicted"/>
<sequence length="198" mass="22575">MHQLNLEEGINLRITEGLIWDNSFFRASAFRNFYGCDAPSNLSYGCQSLNDVKLKNICTGAYPREAKQKYADKYVKPGLSYTVFALNGHEGYYMIAHGYSDLTTCDEITVTSPRHIDCNGRDVFLKSSILRCLPFHTQITDDLISHCFKGKEQPKAAFTAMFYVRGTLYEDDEIMEGGSRIMYTTLFIFVSFIVTQLM</sequence>
<accession>A0A1A9Z4D5</accession>
<dbReference type="AlphaFoldDB" id="A0A1A9Z4D5"/>
<name>A0A1A9Z4D5_GLOPL</name>
<reference evidence="2" key="1">
    <citation type="submission" date="2014-03" db="EMBL/GenBank/DDBJ databases">
        <authorList>
            <person name="Aksoy S."/>
            <person name="Warren W."/>
            <person name="Wilson R.K."/>
        </authorList>
    </citation>
    <scope>NUCLEOTIDE SEQUENCE [LARGE SCALE GENOMIC DNA]</scope>
    <source>
        <strain evidence="2">IAEA</strain>
    </source>
</reference>